<dbReference type="Proteomes" id="UP000812013">
    <property type="component" value="Unassembled WGS sequence"/>
</dbReference>
<gene>
    <name evidence="2" type="ORF">GPJ59_27795</name>
</gene>
<proteinExistence type="predicted"/>
<evidence type="ECO:0000256" key="1">
    <source>
        <dbReference type="SAM" id="SignalP"/>
    </source>
</evidence>
<comment type="caution">
    <text evidence="2">The sequence shown here is derived from an EMBL/GenBank/DDBJ whole genome shotgun (WGS) entry which is preliminary data.</text>
</comment>
<name>A0ABS6ZCT8_9ACTN</name>
<evidence type="ECO:0000313" key="2">
    <source>
        <dbReference type="EMBL" id="MBW5485572.1"/>
    </source>
</evidence>
<evidence type="ECO:0008006" key="4">
    <source>
        <dbReference type="Google" id="ProtNLM"/>
    </source>
</evidence>
<reference evidence="2 3" key="1">
    <citation type="submission" date="2019-12" db="EMBL/GenBank/DDBJ databases">
        <title>Genome sequence of Streptomyces bambusae.</title>
        <authorList>
            <person name="Bansal K."/>
            <person name="Choksket S."/>
            <person name="Korpole S."/>
            <person name="Patil P.B."/>
        </authorList>
    </citation>
    <scope>NUCLEOTIDE SEQUENCE [LARGE SCALE GENOMIC DNA]</scope>
    <source>
        <strain evidence="2 3">SK60</strain>
    </source>
</reference>
<feature type="chain" id="PRO_5046977244" description="Repetin" evidence="1">
    <location>
        <begin position="23"/>
        <end position="212"/>
    </location>
</feature>
<protein>
    <recommendedName>
        <fullName evidence="4">Repetin</fullName>
    </recommendedName>
</protein>
<organism evidence="2 3">
    <name type="scientific">Streptomyces bambusae</name>
    <dbReference type="NCBI Taxonomy" id="1550616"/>
    <lineage>
        <taxon>Bacteria</taxon>
        <taxon>Bacillati</taxon>
        <taxon>Actinomycetota</taxon>
        <taxon>Actinomycetes</taxon>
        <taxon>Kitasatosporales</taxon>
        <taxon>Streptomycetaceae</taxon>
        <taxon>Streptomyces</taxon>
    </lineage>
</organism>
<keyword evidence="3" id="KW-1185">Reference proteome</keyword>
<evidence type="ECO:0000313" key="3">
    <source>
        <dbReference type="Proteomes" id="UP000812013"/>
    </source>
</evidence>
<sequence length="212" mass="21548">MRFRTAAVSVVALAAVAGLVSAAPSPAAPSQAAPSQASDAGTGAGARAAAVHGAARVLYAYASPDDEIRFAVDAEAAPYTRPFVLDGERQPGMPVDAKGKVTVYHRVAADGSLGTSEAEVDCLVTGDGVATLTAVVTKSNVWEQGDRFGISVQDGRRGGPDRLGFSWGVANIDPGREPFNPRVGTCMAPAPFATVTEGGFEVASAPLPPLRG</sequence>
<dbReference type="RefSeq" id="WP_219670464.1">
    <property type="nucleotide sequence ID" value="NZ_WTFF01000268.1"/>
</dbReference>
<feature type="signal peptide" evidence="1">
    <location>
        <begin position="1"/>
        <end position="22"/>
    </location>
</feature>
<keyword evidence="1" id="KW-0732">Signal</keyword>
<accession>A0ABS6ZCT8</accession>
<dbReference type="EMBL" id="WTFF01000268">
    <property type="protein sequence ID" value="MBW5485572.1"/>
    <property type="molecule type" value="Genomic_DNA"/>
</dbReference>